<evidence type="ECO:0000313" key="13">
    <source>
        <dbReference type="EMBL" id="CAH7689357.1"/>
    </source>
</evidence>
<keyword evidence="13" id="KW-0479">Metal-binding</keyword>
<comment type="subcellular location">
    <subcellularLocation>
        <location evidence="2">Cytoplasm</location>
    </subcellularLocation>
    <subcellularLocation>
        <location evidence="1">Nucleus</location>
    </subcellularLocation>
</comment>
<comment type="caution">
    <text evidence="13">The sequence shown here is derived from an EMBL/GenBank/DDBJ whole genome shotgun (WGS) entry which is preliminary data.</text>
</comment>
<evidence type="ECO:0000256" key="2">
    <source>
        <dbReference type="ARBA" id="ARBA00004496"/>
    </source>
</evidence>
<feature type="region of interest" description="Disordered" evidence="11">
    <location>
        <begin position="773"/>
        <end position="793"/>
    </location>
</feature>
<evidence type="ECO:0000256" key="8">
    <source>
        <dbReference type="ARBA" id="ARBA00023163"/>
    </source>
</evidence>
<feature type="compositionally biased region" description="Polar residues" evidence="11">
    <location>
        <begin position="724"/>
        <end position="745"/>
    </location>
</feature>
<feature type="compositionally biased region" description="Basic and acidic residues" evidence="11">
    <location>
        <begin position="216"/>
        <end position="229"/>
    </location>
</feature>
<dbReference type="InterPro" id="IPR040221">
    <property type="entry name" value="CDCA7/CDA7L"/>
</dbReference>
<evidence type="ECO:0000313" key="14">
    <source>
        <dbReference type="Proteomes" id="UP001153365"/>
    </source>
</evidence>
<keyword evidence="9" id="KW-0539">Nucleus</keyword>
<gene>
    <name evidence="13" type="ORF">PPACK8108_LOCUS24413</name>
</gene>
<dbReference type="PANTHER" id="PTHR31169:SF8">
    <property type="entry name" value="ZINC-FINGER DOMAIN OF MONOAMINE-OXIDASE A REPRESSOR R1 PROTEIN"/>
    <property type="match status" value="1"/>
</dbReference>
<evidence type="ECO:0000256" key="9">
    <source>
        <dbReference type="ARBA" id="ARBA00023242"/>
    </source>
</evidence>
<dbReference type="GO" id="GO:0008270">
    <property type="term" value="F:zinc ion binding"/>
    <property type="evidence" value="ECO:0007669"/>
    <property type="project" value="UniProtKB-KW"/>
</dbReference>
<evidence type="ECO:0000256" key="7">
    <source>
        <dbReference type="ARBA" id="ARBA00023015"/>
    </source>
</evidence>
<dbReference type="GO" id="GO:0005634">
    <property type="term" value="C:nucleus"/>
    <property type="evidence" value="ECO:0007669"/>
    <property type="project" value="UniProtKB-SubCell"/>
</dbReference>
<feature type="coiled-coil region" evidence="10">
    <location>
        <begin position="529"/>
        <end position="556"/>
    </location>
</feature>
<evidence type="ECO:0000259" key="12">
    <source>
        <dbReference type="Pfam" id="PF10497"/>
    </source>
</evidence>
<dbReference type="Pfam" id="PF10497">
    <property type="entry name" value="zf-4CXXC_R1"/>
    <property type="match status" value="1"/>
</dbReference>
<name>A0AAV0BTA7_PHAPC</name>
<feature type="region of interest" description="Disordered" evidence="11">
    <location>
        <begin position="134"/>
        <end position="236"/>
    </location>
</feature>
<dbReference type="GO" id="GO:0006355">
    <property type="term" value="P:regulation of DNA-templated transcription"/>
    <property type="evidence" value="ECO:0007669"/>
    <property type="project" value="InterPro"/>
</dbReference>
<evidence type="ECO:0000256" key="3">
    <source>
        <dbReference type="ARBA" id="ARBA00022490"/>
    </source>
</evidence>
<feature type="region of interest" description="Disordered" evidence="11">
    <location>
        <begin position="695"/>
        <end position="745"/>
    </location>
</feature>
<keyword evidence="4" id="KW-1017">Isopeptide bond</keyword>
<keyword evidence="8" id="KW-0804">Transcription</keyword>
<evidence type="ECO:0000256" key="6">
    <source>
        <dbReference type="ARBA" id="ARBA00022843"/>
    </source>
</evidence>
<keyword evidence="7" id="KW-0805">Transcription regulation</keyword>
<dbReference type="AlphaFoldDB" id="A0AAV0BTA7"/>
<accession>A0AAV0BTA7</accession>
<protein>
    <submittedName>
        <fullName evidence="13">Zinc-finger domain of monoamine-oxidase A repressor R1-domain-containing protein</fullName>
    </submittedName>
</protein>
<evidence type="ECO:0000256" key="1">
    <source>
        <dbReference type="ARBA" id="ARBA00004123"/>
    </source>
</evidence>
<dbReference type="PANTHER" id="PTHR31169">
    <property type="entry name" value="OS05G0300700 PROTEIN"/>
    <property type="match status" value="1"/>
</dbReference>
<proteinExistence type="predicted"/>
<dbReference type="GO" id="GO:0005737">
    <property type="term" value="C:cytoplasm"/>
    <property type="evidence" value="ECO:0007669"/>
    <property type="project" value="UniProtKB-SubCell"/>
</dbReference>
<evidence type="ECO:0000256" key="5">
    <source>
        <dbReference type="ARBA" id="ARBA00022553"/>
    </source>
</evidence>
<feature type="compositionally biased region" description="Polar residues" evidence="11">
    <location>
        <begin position="164"/>
        <end position="192"/>
    </location>
</feature>
<keyword evidence="10" id="KW-0175">Coiled coil</keyword>
<evidence type="ECO:0000256" key="11">
    <source>
        <dbReference type="SAM" id="MobiDB-lite"/>
    </source>
</evidence>
<keyword evidence="14" id="KW-1185">Reference proteome</keyword>
<keyword evidence="5" id="KW-0597">Phosphoprotein</keyword>
<organism evidence="13 14">
    <name type="scientific">Phakopsora pachyrhizi</name>
    <name type="common">Asian soybean rust disease fungus</name>
    <dbReference type="NCBI Taxonomy" id="170000"/>
    <lineage>
        <taxon>Eukaryota</taxon>
        <taxon>Fungi</taxon>
        <taxon>Dikarya</taxon>
        <taxon>Basidiomycota</taxon>
        <taxon>Pucciniomycotina</taxon>
        <taxon>Pucciniomycetes</taxon>
        <taxon>Pucciniales</taxon>
        <taxon>Phakopsoraceae</taxon>
        <taxon>Phakopsora</taxon>
    </lineage>
</organism>
<feature type="compositionally biased region" description="Basic and acidic residues" evidence="11">
    <location>
        <begin position="773"/>
        <end position="787"/>
    </location>
</feature>
<dbReference type="Proteomes" id="UP001153365">
    <property type="component" value="Unassembled WGS sequence"/>
</dbReference>
<dbReference type="EMBL" id="CALTRL010006065">
    <property type="protein sequence ID" value="CAH7689357.1"/>
    <property type="molecule type" value="Genomic_DNA"/>
</dbReference>
<keyword evidence="13" id="KW-0863">Zinc-finger</keyword>
<evidence type="ECO:0000256" key="10">
    <source>
        <dbReference type="SAM" id="Coils"/>
    </source>
</evidence>
<feature type="compositionally biased region" description="Basic and acidic residues" evidence="11">
    <location>
        <begin position="193"/>
        <end position="202"/>
    </location>
</feature>
<keyword evidence="3" id="KW-0963">Cytoplasm</keyword>
<evidence type="ECO:0000256" key="4">
    <source>
        <dbReference type="ARBA" id="ARBA00022499"/>
    </source>
</evidence>
<reference evidence="13" key="1">
    <citation type="submission" date="2022-06" db="EMBL/GenBank/DDBJ databases">
        <authorList>
            <consortium name="SYNGENTA / RWTH Aachen University"/>
        </authorList>
    </citation>
    <scope>NUCLEOTIDE SEQUENCE</scope>
</reference>
<feature type="domain" description="Zinc-finger" evidence="12">
    <location>
        <begin position="3"/>
        <end position="110"/>
    </location>
</feature>
<keyword evidence="13" id="KW-0862">Zinc</keyword>
<feature type="compositionally biased region" description="Low complexity" evidence="11">
    <location>
        <begin position="702"/>
        <end position="719"/>
    </location>
</feature>
<sequence>MRCHQCRFEWPISVTIPCNNTLKPKPGKKIDNPNEAEGYGLCTLSYCSRCVLHRYGDEISKLRASGSWICPACLDYCNCSTCRKKKGLPPTGRLGKMASEGGYSSVRELLEVNPKAQVNYIINTSNQKIQTKKLDSNKATTISKPKKLDSNKATTISKPKKALPSSNVNSASNIKESSKPVKSSNKAKISNKTVEKKKPESIKKKKSEIALKNPKTSKDEKFKNSDESSKSFTKVQKVSSNPTRDFEFSKGLEQVSKLATKRGPKTVLPPKSISCFPSGKLTSEQIKLRLHIREFVCRFKNLLPGLGATEALNSKTETQRSEKLIDSMDDLVNFWIDDEGGMRAIGAGLIRLIESEIDDEDNKEDSIIKSSESRSLLLQLKKEFRIGFVSPSPYSTSSSQCWQSKFSMIFLERECPNSQLMELSDQSAYISDDVDDERLERIKFPPEKKMFIIGGLIDVALRGSAIAEDLIQGLERERQTRADIVKERVRLNKQWAETKASKIALMPRKMALPADTKDKAPTDEESEEAIAAAKALSEWEADMNQAEKDHKDELRLLSINQYITGSANRLRFQEIGQDTKENVYYILSGTPGRLYPPESLELLYAWSYSVVINGRDPNDFISIPKKSKKRADYEAKVKKEDEEEMKDENDEMVDMLEGGERETDDQWIRVSDPKDIRQLASWIEYEARMIDFQQEEAQPAQKTTKSSNGNSSSITNGNIKHSEMNVNGKNDSIKNINSTEPPTVVGRSQKSVAGLVEQIQLFAEYIELKIKEKEEQAEKKRQSDRRTGRLTRA</sequence>
<dbReference type="InterPro" id="IPR018866">
    <property type="entry name" value="Znf-4CXXC_R1"/>
</dbReference>
<keyword evidence="6" id="KW-0832">Ubl conjugation</keyword>